<dbReference type="STRING" id="29534.SAMN05444366_2476"/>
<evidence type="ECO:0000256" key="3">
    <source>
        <dbReference type="SAM" id="SignalP"/>
    </source>
</evidence>
<sequence>MKKIVILIAFCLCSGMHAQIKLPRLISDGMVLQRDIPLKIWGWASPDENIEINFNQKKFKTTAAKDGNWMVILPSQKAGGPYEMTLSASNIIVLKNILIGDVWLCSGQSNMELPMERVKDKYKDVIAKADNTNIRQFLVPDQYEFAKENTDLSSGEWLSANQGNILKFSAVAYFFADEIYQKYKIPIGLINSALGGSPAECWISADAVKKFPEYDAEYQKFKDGTLGAQIEESDKKISSTWYATINKEDEGLKNKWSNPELEDSDWKGMNIPGYWADNEIGNVNGVVWFRKEFTVSNLKESNAKLILGRIVDADSVYVNGHFVGTTSYMYPPRIYPFDTKFLKEGKNEIAIRVINNTGRGGFVEDKSYELILGNEVIDLKGFWKYKLGVKMLPLPAPTFIRWKPVGLYNAMIAPLKNYGIKGVLWYQGESSTKKPEEYSALMETLITNWRAEWKQGSFPFLYVQLTNFMAPKTEPGESNWAALRQQQKNILAVPNTGMAVTIDLGEWNDIHPLNKYDVGKRLSLLARKMVYGEKNLVASGPLFKALEQKGNKLILSFTDIGTGLISKENKPLKAFEIAGNDGKFVWANAVIEGDKIIISNTTILNPKKVRYAWADNPDQANLYNKENLPASPFEASL</sequence>
<dbReference type="PANTHER" id="PTHR22901:SF0">
    <property type="entry name" value="SIALATE O-ACETYLESTERASE"/>
    <property type="match status" value="1"/>
</dbReference>
<keyword evidence="2" id="KW-0378">Hydrolase</keyword>
<dbReference type="GO" id="GO:0005975">
    <property type="term" value="P:carbohydrate metabolic process"/>
    <property type="evidence" value="ECO:0007669"/>
    <property type="project" value="InterPro"/>
</dbReference>
<evidence type="ECO:0000256" key="2">
    <source>
        <dbReference type="ARBA" id="ARBA00022801"/>
    </source>
</evidence>
<protein>
    <submittedName>
        <fullName evidence="6">Sialate O-acetylesterase</fullName>
    </submittedName>
</protein>
<dbReference type="Proteomes" id="UP000184121">
    <property type="component" value="Unassembled WGS sequence"/>
</dbReference>
<dbReference type="EMBL" id="FRBY01000003">
    <property type="protein sequence ID" value="SHM13530.1"/>
    <property type="molecule type" value="Genomic_DNA"/>
</dbReference>
<accession>A0A1M7GB62</accession>
<name>A0A1M7GB62_9FLAO</name>
<gene>
    <name evidence="6" type="ORF">SAMN05444366_2476</name>
</gene>
<dbReference type="InterPro" id="IPR005181">
    <property type="entry name" value="SASA"/>
</dbReference>
<evidence type="ECO:0000259" key="5">
    <source>
        <dbReference type="Pfam" id="PF03629"/>
    </source>
</evidence>
<dbReference type="RefSeq" id="WP_072973295.1">
    <property type="nucleotide sequence ID" value="NZ_FRBY01000003.1"/>
</dbReference>
<feature type="domain" description="Sialate O-acetylesterase" evidence="5">
    <location>
        <begin position="401"/>
        <end position="510"/>
    </location>
</feature>
<keyword evidence="3" id="KW-0732">Signal</keyword>
<dbReference type="OrthoDB" id="9816001at2"/>
<dbReference type="SUPFAM" id="SSF49785">
    <property type="entry name" value="Galactose-binding domain-like"/>
    <property type="match status" value="1"/>
</dbReference>
<dbReference type="Gene3D" id="2.60.120.260">
    <property type="entry name" value="Galactose-binding domain-like"/>
    <property type="match status" value="1"/>
</dbReference>
<reference evidence="7" key="1">
    <citation type="submission" date="2016-11" db="EMBL/GenBank/DDBJ databases">
        <authorList>
            <person name="Varghese N."/>
            <person name="Submissions S."/>
        </authorList>
    </citation>
    <scope>NUCLEOTIDE SEQUENCE [LARGE SCALE GENOMIC DNA]</scope>
    <source>
        <strain evidence="7">DSM 1811</strain>
    </source>
</reference>
<dbReference type="SUPFAM" id="SSF52266">
    <property type="entry name" value="SGNH hydrolase"/>
    <property type="match status" value="1"/>
</dbReference>
<organism evidence="6 7">
    <name type="scientific">Flavobacterium saccharophilum</name>
    <dbReference type="NCBI Taxonomy" id="29534"/>
    <lineage>
        <taxon>Bacteria</taxon>
        <taxon>Pseudomonadati</taxon>
        <taxon>Bacteroidota</taxon>
        <taxon>Flavobacteriia</taxon>
        <taxon>Flavobacteriales</taxon>
        <taxon>Flavobacteriaceae</taxon>
        <taxon>Flavobacterium</taxon>
    </lineage>
</organism>
<dbReference type="AlphaFoldDB" id="A0A1M7GB62"/>
<keyword evidence="7" id="KW-1185">Reference proteome</keyword>
<dbReference type="Pfam" id="PF02837">
    <property type="entry name" value="Glyco_hydro_2_N"/>
    <property type="match status" value="1"/>
</dbReference>
<dbReference type="InterPro" id="IPR039329">
    <property type="entry name" value="SIAE"/>
</dbReference>
<feature type="domain" description="Sialate O-acetylesterase" evidence="5">
    <location>
        <begin position="101"/>
        <end position="205"/>
    </location>
</feature>
<feature type="signal peptide" evidence="3">
    <location>
        <begin position="1"/>
        <end position="18"/>
    </location>
</feature>
<proteinExistence type="inferred from homology"/>
<feature type="chain" id="PRO_5012387324" evidence="3">
    <location>
        <begin position="19"/>
        <end position="637"/>
    </location>
</feature>
<dbReference type="GO" id="GO:0001681">
    <property type="term" value="F:sialate O-acetylesterase activity"/>
    <property type="evidence" value="ECO:0007669"/>
    <property type="project" value="InterPro"/>
</dbReference>
<evidence type="ECO:0000256" key="1">
    <source>
        <dbReference type="ARBA" id="ARBA00007401"/>
    </source>
</evidence>
<dbReference type="InterPro" id="IPR008979">
    <property type="entry name" value="Galactose-bd-like_sf"/>
</dbReference>
<dbReference type="Gene3D" id="3.40.50.1110">
    <property type="entry name" value="SGNH hydrolase"/>
    <property type="match status" value="1"/>
</dbReference>
<feature type="domain" description="Glycosyl hydrolases family 2 sugar binding" evidence="4">
    <location>
        <begin position="255"/>
        <end position="366"/>
    </location>
</feature>
<evidence type="ECO:0000313" key="7">
    <source>
        <dbReference type="Proteomes" id="UP000184121"/>
    </source>
</evidence>
<dbReference type="Pfam" id="PF03629">
    <property type="entry name" value="SASA"/>
    <property type="match status" value="2"/>
</dbReference>
<dbReference type="InterPro" id="IPR036514">
    <property type="entry name" value="SGNH_hydro_sf"/>
</dbReference>
<dbReference type="GO" id="GO:0004553">
    <property type="term" value="F:hydrolase activity, hydrolyzing O-glycosyl compounds"/>
    <property type="evidence" value="ECO:0007669"/>
    <property type="project" value="InterPro"/>
</dbReference>
<dbReference type="PANTHER" id="PTHR22901">
    <property type="entry name" value="SIALATE O-ACETYLESTERASE"/>
    <property type="match status" value="1"/>
</dbReference>
<dbReference type="InterPro" id="IPR006104">
    <property type="entry name" value="Glyco_hydro_2_N"/>
</dbReference>
<evidence type="ECO:0000259" key="4">
    <source>
        <dbReference type="Pfam" id="PF02837"/>
    </source>
</evidence>
<evidence type="ECO:0000313" key="6">
    <source>
        <dbReference type="EMBL" id="SHM13530.1"/>
    </source>
</evidence>
<comment type="similarity">
    <text evidence="1">Belongs to the glycosyl hydrolase 2 family.</text>
</comment>